<keyword evidence="2" id="KW-1133">Transmembrane helix</keyword>
<evidence type="ECO:0000313" key="5">
    <source>
        <dbReference type="Proteomes" id="UP000005237"/>
    </source>
</evidence>
<keyword evidence="2" id="KW-0812">Transmembrane</keyword>
<keyword evidence="2" id="KW-0472">Membrane</keyword>
<keyword evidence="5" id="KW-1185">Reference proteome</keyword>
<dbReference type="InterPro" id="IPR043159">
    <property type="entry name" value="Lectin_gal-bd_sf"/>
</dbReference>
<evidence type="ECO:0000259" key="3">
    <source>
        <dbReference type="PROSITE" id="PS50228"/>
    </source>
</evidence>
<feature type="domain" description="SUEL-type lectin" evidence="3">
    <location>
        <begin position="17"/>
        <end position="93"/>
    </location>
</feature>
<feature type="transmembrane region" description="Helical" evidence="2">
    <location>
        <begin position="258"/>
        <end position="279"/>
    </location>
</feature>
<dbReference type="GO" id="GO:0030246">
    <property type="term" value="F:carbohydrate binding"/>
    <property type="evidence" value="ECO:0007669"/>
    <property type="project" value="InterPro"/>
</dbReference>
<dbReference type="Proteomes" id="UP000005237">
    <property type="component" value="Unassembled WGS sequence"/>
</dbReference>
<dbReference type="EnsemblMetazoa" id="CJA01882.1">
    <property type="protein sequence ID" value="CJA01882.1"/>
    <property type="gene ID" value="WBGene00121086"/>
</dbReference>
<evidence type="ECO:0000256" key="2">
    <source>
        <dbReference type="SAM" id="Phobius"/>
    </source>
</evidence>
<sequence>MRVEKCASTESAPCKFYGRVVTENQLCPPQAGRKAIDSLSHHSNTCDVIQAHTRISELCDKRRKCTLVVDANTFEDDPCPTTSKYLQMTYGCIPVSFEEQTFCTQKKSEPADVRLECREGRRLAIYSAQVKTTAKCSDGLEEQDVNEEIFSEEAITGKLTSLEEYIKNVEERPMTKNEEPYSKPTSFETILDETRPGTDFLGEIANDASYVAHDEYRQESQSPPLTESVEPNLVGVSHDLMQVFEFLKENKEKTILCVILSISTAAIVTLCACIVARLCSSSKSRRSRSSSRSRKPLEPSKMTSSNYCSSNLQDLEDEQFLRFSMGSSPQPISACNHYDL</sequence>
<organism evidence="4 5">
    <name type="scientific">Caenorhabditis japonica</name>
    <dbReference type="NCBI Taxonomy" id="281687"/>
    <lineage>
        <taxon>Eukaryota</taxon>
        <taxon>Metazoa</taxon>
        <taxon>Ecdysozoa</taxon>
        <taxon>Nematoda</taxon>
        <taxon>Chromadorea</taxon>
        <taxon>Rhabditida</taxon>
        <taxon>Rhabditina</taxon>
        <taxon>Rhabditomorpha</taxon>
        <taxon>Rhabditoidea</taxon>
        <taxon>Rhabditidae</taxon>
        <taxon>Peloderinae</taxon>
        <taxon>Caenorhabditis</taxon>
    </lineage>
</organism>
<reference evidence="4" key="2">
    <citation type="submission" date="2022-06" db="UniProtKB">
        <authorList>
            <consortium name="EnsemblMetazoa"/>
        </authorList>
    </citation>
    <scope>IDENTIFICATION</scope>
    <source>
        <strain evidence="4">DF5081</strain>
    </source>
</reference>
<dbReference type="PROSITE" id="PS50228">
    <property type="entry name" value="SUEL_LECTIN"/>
    <property type="match status" value="1"/>
</dbReference>
<protein>
    <submittedName>
        <fullName evidence="4">SUEL-type lectin domain-containing protein</fullName>
    </submittedName>
</protein>
<feature type="region of interest" description="Disordered" evidence="1">
    <location>
        <begin position="286"/>
        <end position="308"/>
    </location>
</feature>
<proteinExistence type="predicted"/>
<accession>A0A8R1DGN0</accession>
<name>A0A8R1DGN0_CAEJA</name>
<evidence type="ECO:0000256" key="1">
    <source>
        <dbReference type="SAM" id="MobiDB-lite"/>
    </source>
</evidence>
<dbReference type="AlphaFoldDB" id="A0A8R1DGN0"/>
<dbReference type="Gene3D" id="2.60.120.740">
    <property type="match status" value="1"/>
</dbReference>
<dbReference type="InterPro" id="IPR000922">
    <property type="entry name" value="Lectin_gal-bd_dom"/>
</dbReference>
<reference evidence="5" key="1">
    <citation type="submission" date="2010-08" db="EMBL/GenBank/DDBJ databases">
        <authorList>
            <consortium name="Caenorhabditis japonica Sequencing Consortium"/>
            <person name="Wilson R.K."/>
        </authorList>
    </citation>
    <scope>NUCLEOTIDE SEQUENCE [LARGE SCALE GENOMIC DNA]</scope>
    <source>
        <strain evidence="5">DF5081</strain>
    </source>
</reference>
<evidence type="ECO:0000313" key="4">
    <source>
        <dbReference type="EnsemblMetazoa" id="CJA01882.1"/>
    </source>
</evidence>
<dbReference type="Pfam" id="PF02140">
    <property type="entry name" value="SUEL_Lectin"/>
    <property type="match status" value="1"/>
</dbReference>